<keyword evidence="7" id="KW-0963">Cytoplasm</keyword>
<comment type="function">
    <text evidence="7">Catalyzes the NADPH-dependent reduction of L-glutamate 5-phosphate into L-glutamate 5-semialdehyde and phosphate. The product spontaneously undergoes cyclization to form 1-pyrroline-5-carboxylate.</text>
</comment>
<name>A0A1H7S2N3_9NOCA</name>
<dbReference type="PANTHER" id="PTHR11063">
    <property type="entry name" value="GLUTAMATE SEMIALDEHYDE DEHYDROGENASE"/>
    <property type="match status" value="1"/>
</dbReference>
<evidence type="ECO:0000313" key="10">
    <source>
        <dbReference type="EMBL" id="SEL66753.1"/>
    </source>
</evidence>
<keyword evidence="4 7" id="KW-0521">NADP</keyword>
<evidence type="ECO:0000313" key="11">
    <source>
        <dbReference type="Proteomes" id="UP000198677"/>
    </source>
</evidence>
<dbReference type="InterPro" id="IPR016161">
    <property type="entry name" value="Ald_DH/histidinol_DH"/>
</dbReference>
<keyword evidence="2 7" id="KW-0028">Amino-acid biosynthesis</keyword>
<dbReference type="FunFam" id="3.40.309.10:FF:000006">
    <property type="entry name" value="Gamma-glutamyl phosphate reductase"/>
    <property type="match status" value="1"/>
</dbReference>
<protein>
    <recommendedName>
        <fullName evidence="7">Gamma-glutamyl phosphate reductase</fullName>
        <shortName evidence="7">GPR</shortName>
        <ecNumber evidence="7">1.2.1.41</ecNumber>
    </recommendedName>
    <alternativeName>
        <fullName evidence="7">Glutamate-5-semialdehyde dehydrogenase</fullName>
    </alternativeName>
    <alternativeName>
        <fullName evidence="7">Glutamyl-gamma-semialdehyde dehydrogenase</fullName>
        <shortName evidence="7">GSA dehydrogenase</shortName>
    </alternativeName>
</protein>
<comment type="subcellular location">
    <subcellularLocation>
        <location evidence="7">Cytoplasm</location>
    </subcellularLocation>
</comment>
<evidence type="ECO:0000256" key="3">
    <source>
        <dbReference type="ARBA" id="ARBA00022650"/>
    </source>
</evidence>
<dbReference type="AlphaFoldDB" id="A0A1H7S2N3"/>
<reference evidence="11" key="1">
    <citation type="submission" date="2016-10" db="EMBL/GenBank/DDBJ databases">
        <authorList>
            <person name="Varghese N."/>
            <person name="Submissions S."/>
        </authorList>
    </citation>
    <scope>NUCLEOTIDE SEQUENCE [LARGE SCALE GENOMIC DNA]</scope>
    <source>
        <strain evidence="11">DSM 44675</strain>
    </source>
</reference>
<dbReference type="Gene3D" id="3.40.309.10">
    <property type="entry name" value="Aldehyde Dehydrogenase, Chain A, domain 2"/>
    <property type="match status" value="1"/>
</dbReference>
<proteinExistence type="inferred from homology"/>
<evidence type="ECO:0000259" key="9">
    <source>
        <dbReference type="Pfam" id="PF00171"/>
    </source>
</evidence>
<evidence type="ECO:0000256" key="4">
    <source>
        <dbReference type="ARBA" id="ARBA00022857"/>
    </source>
</evidence>
<organism evidence="10 11">
    <name type="scientific">Rhodococcus maanshanensis</name>
    <dbReference type="NCBI Taxonomy" id="183556"/>
    <lineage>
        <taxon>Bacteria</taxon>
        <taxon>Bacillati</taxon>
        <taxon>Actinomycetota</taxon>
        <taxon>Actinomycetes</taxon>
        <taxon>Mycobacteriales</taxon>
        <taxon>Nocardiaceae</taxon>
        <taxon>Rhodococcus</taxon>
    </lineage>
</organism>
<dbReference type="NCBIfam" id="TIGR00407">
    <property type="entry name" value="proA"/>
    <property type="match status" value="1"/>
</dbReference>
<keyword evidence="11" id="KW-1185">Reference proteome</keyword>
<dbReference type="PIRSF" id="PIRSF000151">
    <property type="entry name" value="GPR"/>
    <property type="match status" value="1"/>
</dbReference>
<dbReference type="InterPro" id="IPR000965">
    <property type="entry name" value="GPR_dom"/>
</dbReference>
<comment type="pathway">
    <text evidence="1 7">Amino-acid biosynthesis; L-proline biosynthesis; L-glutamate 5-semialdehyde from L-glutamate: step 2/2.</text>
</comment>
<dbReference type="PROSITE" id="PS01223">
    <property type="entry name" value="PROA"/>
    <property type="match status" value="1"/>
</dbReference>
<dbReference type="NCBIfam" id="NF001221">
    <property type="entry name" value="PRK00197.1"/>
    <property type="match status" value="1"/>
</dbReference>
<evidence type="ECO:0000256" key="8">
    <source>
        <dbReference type="SAM" id="MobiDB-lite"/>
    </source>
</evidence>
<dbReference type="Pfam" id="PF00171">
    <property type="entry name" value="Aldedh"/>
    <property type="match status" value="1"/>
</dbReference>
<sequence length="435" mass="44884">MTAVSKTVETNGTAKGDDDGRGDPARAAVHEAARNARVASRILAQLTTAQKNAALHAAADAVLAATDAVLAANALDIEAAKATGTEESLLDRLRLTADRVGGIAAGLRQVAGLADPVGEVVLGATLPNGLEIRQVRVPLGVIGMVYEARPNVTVDAFGLALKSGNAALLRGSSSAVHSNAALVEVLRTSLAAQDLPADAVQLLSSEDRSSVTHLIQARGLVDVVIPRGGAGLINAVVRDATVPTIETGVGNCHVYVHAAADLPMAVKIVLNSKTRRPSVCNTAETVLIDKAIAETALPAVTQALQSQGVIIHGDLPGQVPATEADWAEEYLSLDVALKVVDGIDDAIDHINRYGTGHTEAIVTADLAAAREFTARVDAAAVMVNASTAFTDGEQFGFGAEIGISTQKLHARGPMGLPELTSTKWTVWGDGHTRPV</sequence>
<dbReference type="RefSeq" id="WP_083576618.1">
    <property type="nucleotide sequence ID" value="NZ_FOAW01000012.1"/>
</dbReference>
<keyword evidence="5 7" id="KW-0560">Oxidoreductase</keyword>
<dbReference type="GO" id="GO:0050661">
    <property type="term" value="F:NADP binding"/>
    <property type="evidence" value="ECO:0007669"/>
    <property type="project" value="InterPro"/>
</dbReference>
<dbReference type="UniPathway" id="UPA00098">
    <property type="reaction ID" value="UER00360"/>
</dbReference>
<evidence type="ECO:0000256" key="6">
    <source>
        <dbReference type="ARBA" id="ARBA00049024"/>
    </source>
</evidence>
<dbReference type="CDD" id="cd07079">
    <property type="entry name" value="ALDH_F18-19_ProA-GPR"/>
    <property type="match status" value="1"/>
</dbReference>
<dbReference type="GO" id="GO:0005737">
    <property type="term" value="C:cytoplasm"/>
    <property type="evidence" value="ECO:0007669"/>
    <property type="project" value="UniProtKB-SubCell"/>
</dbReference>
<dbReference type="HAMAP" id="MF_00412">
    <property type="entry name" value="ProA"/>
    <property type="match status" value="1"/>
</dbReference>
<gene>
    <name evidence="7" type="primary">proA</name>
    <name evidence="10" type="ORF">SAMN05444583_112126</name>
</gene>
<dbReference type="GO" id="GO:0004350">
    <property type="term" value="F:glutamate-5-semialdehyde dehydrogenase activity"/>
    <property type="evidence" value="ECO:0007669"/>
    <property type="project" value="UniProtKB-UniRule"/>
</dbReference>
<dbReference type="Proteomes" id="UP000198677">
    <property type="component" value="Unassembled WGS sequence"/>
</dbReference>
<feature type="compositionally biased region" description="Polar residues" evidence="8">
    <location>
        <begin position="1"/>
        <end position="13"/>
    </location>
</feature>
<accession>A0A1H7S2N3</accession>
<dbReference type="InterPro" id="IPR020593">
    <property type="entry name" value="G-glutamylP_reductase_CS"/>
</dbReference>
<keyword evidence="3 7" id="KW-0641">Proline biosynthesis</keyword>
<dbReference type="InterPro" id="IPR015590">
    <property type="entry name" value="Aldehyde_DH_dom"/>
</dbReference>
<feature type="compositionally biased region" description="Basic and acidic residues" evidence="8">
    <location>
        <begin position="15"/>
        <end position="26"/>
    </location>
</feature>
<evidence type="ECO:0000256" key="7">
    <source>
        <dbReference type="HAMAP-Rule" id="MF_00412"/>
    </source>
</evidence>
<dbReference type="OrthoDB" id="9809970at2"/>
<evidence type="ECO:0000256" key="5">
    <source>
        <dbReference type="ARBA" id="ARBA00023002"/>
    </source>
</evidence>
<dbReference type="GO" id="GO:0055129">
    <property type="term" value="P:L-proline biosynthetic process"/>
    <property type="evidence" value="ECO:0007669"/>
    <property type="project" value="UniProtKB-UniRule"/>
</dbReference>
<dbReference type="InterPro" id="IPR016163">
    <property type="entry name" value="Ald_DH_C"/>
</dbReference>
<comment type="similarity">
    <text evidence="7">Belongs to the gamma-glutamyl phosphate reductase family.</text>
</comment>
<dbReference type="InterPro" id="IPR012134">
    <property type="entry name" value="Glu-5-SA_DH"/>
</dbReference>
<feature type="region of interest" description="Disordered" evidence="8">
    <location>
        <begin position="1"/>
        <end position="26"/>
    </location>
</feature>
<feature type="domain" description="Aldehyde dehydrogenase" evidence="9">
    <location>
        <begin position="26"/>
        <end position="306"/>
    </location>
</feature>
<dbReference type="InterPro" id="IPR016162">
    <property type="entry name" value="Ald_DH_N"/>
</dbReference>
<evidence type="ECO:0000256" key="2">
    <source>
        <dbReference type="ARBA" id="ARBA00022605"/>
    </source>
</evidence>
<comment type="catalytic activity">
    <reaction evidence="6 7">
        <text>L-glutamate 5-semialdehyde + phosphate + NADP(+) = L-glutamyl 5-phosphate + NADPH + H(+)</text>
        <dbReference type="Rhea" id="RHEA:19541"/>
        <dbReference type="ChEBI" id="CHEBI:15378"/>
        <dbReference type="ChEBI" id="CHEBI:43474"/>
        <dbReference type="ChEBI" id="CHEBI:57783"/>
        <dbReference type="ChEBI" id="CHEBI:58066"/>
        <dbReference type="ChEBI" id="CHEBI:58274"/>
        <dbReference type="ChEBI" id="CHEBI:58349"/>
        <dbReference type="EC" id="1.2.1.41"/>
    </reaction>
</comment>
<dbReference type="EC" id="1.2.1.41" evidence="7"/>
<dbReference type="SUPFAM" id="SSF53720">
    <property type="entry name" value="ALDH-like"/>
    <property type="match status" value="1"/>
</dbReference>
<evidence type="ECO:0000256" key="1">
    <source>
        <dbReference type="ARBA" id="ARBA00004985"/>
    </source>
</evidence>
<dbReference type="Gene3D" id="3.40.605.10">
    <property type="entry name" value="Aldehyde Dehydrogenase, Chain A, domain 1"/>
    <property type="match status" value="1"/>
</dbReference>
<dbReference type="EMBL" id="FOAW01000012">
    <property type="protein sequence ID" value="SEL66753.1"/>
    <property type="molecule type" value="Genomic_DNA"/>
</dbReference>
<dbReference type="PANTHER" id="PTHR11063:SF8">
    <property type="entry name" value="DELTA-1-PYRROLINE-5-CARBOXYLATE SYNTHASE"/>
    <property type="match status" value="1"/>
</dbReference>